<comment type="caution">
    <text evidence="2">The sequence shown here is derived from an EMBL/GenBank/DDBJ whole genome shotgun (WGS) entry which is preliminary data.</text>
</comment>
<keyword evidence="3" id="KW-1185">Reference proteome</keyword>
<dbReference type="AlphaFoldDB" id="A0A8X6FYA0"/>
<reference evidence="2" key="1">
    <citation type="submission" date="2020-07" db="EMBL/GenBank/DDBJ databases">
        <title>Multicomponent nature underlies the extraordinary mechanical properties of spider dragline silk.</title>
        <authorList>
            <person name="Kono N."/>
            <person name="Nakamura H."/>
            <person name="Mori M."/>
            <person name="Yoshida Y."/>
            <person name="Ohtoshi R."/>
            <person name="Malay A.D."/>
            <person name="Moran D.A.P."/>
            <person name="Tomita M."/>
            <person name="Numata K."/>
            <person name="Arakawa K."/>
        </authorList>
    </citation>
    <scope>NUCLEOTIDE SEQUENCE</scope>
</reference>
<gene>
    <name evidence="2" type="ORF">TNCT_695921</name>
</gene>
<accession>A0A8X6FYA0</accession>
<organism evidence="2 3">
    <name type="scientific">Trichonephila clavata</name>
    <name type="common">Joro spider</name>
    <name type="synonym">Nephila clavata</name>
    <dbReference type="NCBI Taxonomy" id="2740835"/>
    <lineage>
        <taxon>Eukaryota</taxon>
        <taxon>Metazoa</taxon>
        <taxon>Ecdysozoa</taxon>
        <taxon>Arthropoda</taxon>
        <taxon>Chelicerata</taxon>
        <taxon>Arachnida</taxon>
        <taxon>Araneae</taxon>
        <taxon>Araneomorphae</taxon>
        <taxon>Entelegynae</taxon>
        <taxon>Araneoidea</taxon>
        <taxon>Nephilidae</taxon>
        <taxon>Trichonephila</taxon>
    </lineage>
</organism>
<sequence length="95" mass="10965">MFLICSATQIKPLISFALHSNYFSFFHYENSLPNIPITPINERFKRVPANWSSRQLAIRSGSLATDPPHQTLMRSNQPPGKRMDPPRQQRAEEIQ</sequence>
<name>A0A8X6FYA0_TRICU</name>
<feature type="compositionally biased region" description="Basic and acidic residues" evidence="1">
    <location>
        <begin position="81"/>
        <end position="95"/>
    </location>
</feature>
<evidence type="ECO:0000313" key="2">
    <source>
        <dbReference type="EMBL" id="GFQ92032.1"/>
    </source>
</evidence>
<evidence type="ECO:0000313" key="3">
    <source>
        <dbReference type="Proteomes" id="UP000887116"/>
    </source>
</evidence>
<feature type="region of interest" description="Disordered" evidence="1">
    <location>
        <begin position="58"/>
        <end position="95"/>
    </location>
</feature>
<protein>
    <submittedName>
        <fullName evidence="2">Uncharacterized protein</fullName>
    </submittedName>
</protein>
<dbReference type="OrthoDB" id="10474349at2759"/>
<proteinExistence type="predicted"/>
<dbReference type="Proteomes" id="UP000887116">
    <property type="component" value="Unassembled WGS sequence"/>
</dbReference>
<evidence type="ECO:0000256" key="1">
    <source>
        <dbReference type="SAM" id="MobiDB-lite"/>
    </source>
</evidence>
<dbReference type="EMBL" id="BMAO01013965">
    <property type="protein sequence ID" value="GFQ92032.1"/>
    <property type="molecule type" value="Genomic_DNA"/>
</dbReference>